<feature type="chain" id="PRO_5046010450" description="Lysozyme" evidence="4">
    <location>
        <begin position="25"/>
        <end position="313"/>
    </location>
</feature>
<dbReference type="PANTHER" id="PTHR34135">
    <property type="entry name" value="LYSOZYME"/>
    <property type="match status" value="1"/>
</dbReference>
<evidence type="ECO:0008006" key="7">
    <source>
        <dbReference type="Google" id="ProtNLM"/>
    </source>
</evidence>
<reference evidence="5 6" key="1">
    <citation type="submission" date="2020-01" db="EMBL/GenBank/DDBJ databases">
        <authorList>
            <person name="Lee S.D."/>
        </authorList>
    </citation>
    <scope>NUCLEOTIDE SEQUENCE [LARGE SCALE GENOMIC DNA]</scope>
    <source>
        <strain evidence="5 6">SAP-35</strain>
    </source>
</reference>
<keyword evidence="2" id="KW-0378">Hydrolase</keyword>
<name>A0ABX0FEH2_9BURK</name>
<dbReference type="EMBL" id="JAADJT010000001">
    <property type="protein sequence ID" value="NGZ82791.1"/>
    <property type="molecule type" value="Genomic_DNA"/>
</dbReference>
<dbReference type="Pfam" id="PF01183">
    <property type="entry name" value="Glyco_hydro_25"/>
    <property type="match status" value="1"/>
</dbReference>
<comment type="similarity">
    <text evidence="1">Belongs to the glycosyl hydrolase 25 family.</text>
</comment>
<proteinExistence type="inferred from homology"/>
<dbReference type="Proteomes" id="UP000666369">
    <property type="component" value="Unassembled WGS sequence"/>
</dbReference>
<evidence type="ECO:0000256" key="2">
    <source>
        <dbReference type="ARBA" id="ARBA00022801"/>
    </source>
</evidence>
<dbReference type="InterPro" id="IPR002053">
    <property type="entry name" value="Glyco_hydro_25"/>
</dbReference>
<gene>
    <name evidence="5" type="ORF">GW587_00755</name>
</gene>
<evidence type="ECO:0000256" key="4">
    <source>
        <dbReference type="SAM" id="SignalP"/>
    </source>
</evidence>
<dbReference type="InterPro" id="IPR017853">
    <property type="entry name" value="GH"/>
</dbReference>
<dbReference type="Gene3D" id="3.20.20.80">
    <property type="entry name" value="Glycosidases"/>
    <property type="match status" value="1"/>
</dbReference>
<dbReference type="PROSITE" id="PS51904">
    <property type="entry name" value="GLYCOSYL_HYDROL_F25_2"/>
    <property type="match status" value="1"/>
</dbReference>
<dbReference type="PANTHER" id="PTHR34135:SF2">
    <property type="entry name" value="LYSOZYME"/>
    <property type="match status" value="1"/>
</dbReference>
<comment type="caution">
    <text evidence="5">The sequence shown here is derived from an EMBL/GenBank/DDBJ whole genome shotgun (WGS) entry which is preliminary data.</text>
</comment>
<organism evidence="5 6">
    <name type="scientific">Duganella aceris</name>
    <dbReference type="NCBI Taxonomy" id="2703883"/>
    <lineage>
        <taxon>Bacteria</taxon>
        <taxon>Pseudomonadati</taxon>
        <taxon>Pseudomonadota</taxon>
        <taxon>Betaproteobacteria</taxon>
        <taxon>Burkholderiales</taxon>
        <taxon>Oxalobacteraceae</taxon>
        <taxon>Telluria group</taxon>
        <taxon>Duganella</taxon>
    </lineage>
</organism>
<evidence type="ECO:0000313" key="6">
    <source>
        <dbReference type="Proteomes" id="UP000666369"/>
    </source>
</evidence>
<reference evidence="6" key="2">
    <citation type="submission" date="2023-07" db="EMBL/GenBank/DDBJ databases">
        <title>Duganella aceri sp. nov., isolated from tree sap.</title>
        <authorList>
            <person name="Kim I.S."/>
        </authorList>
    </citation>
    <scope>NUCLEOTIDE SEQUENCE [LARGE SCALE GENOMIC DNA]</scope>
    <source>
        <strain evidence="6">SAP-35</strain>
    </source>
</reference>
<dbReference type="SMART" id="SM00641">
    <property type="entry name" value="Glyco_25"/>
    <property type="match status" value="1"/>
</dbReference>
<dbReference type="SUPFAM" id="SSF51445">
    <property type="entry name" value="(Trans)glycosidases"/>
    <property type="match status" value="1"/>
</dbReference>
<evidence type="ECO:0000313" key="5">
    <source>
        <dbReference type="EMBL" id="NGZ82791.1"/>
    </source>
</evidence>
<dbReference type="InterPro" id="IPR018077">
    <property type="entry name" value="Glyco_hydro_fam25_subgr"/>
</dbReference>
<keyword evidence="3" id="KW-0326">Glycosidase</keyword>
<evidence type="ECO:0000256" key="3">
    <source>
        <dbReference type="ARBA" id="ARBA00023295"/>
    </source>
</evidence>
<keyword evidence="6" id="KW-1185">Reference proteome</keyword>
<feature type="signal peptide" evidence="4">
    <location>
        <begin position="1"/>
        <end position="24"/>
    </location>
</feature>
<sequence>MRPYHAAFIAFALSSAAASISAQALKPLTNEPSRQALFDLIKKAEETQNHSDGVEFFNLYGPFRFPNDALYDVVEKKDRADSIFGVDLSHYTPSSFPFASLRKKQVGFAYLKATQGTGYMDGKFATFWQQLGKLPQDQQVHRGAYHFLSAERDAVAQASTFVAFLAKNGGLKPTDMPPVMDLEWDKASLNAPDRWANKTPDQIVVAAKAWLESVEKQTGRKPMIYTSLAWWRERVGPDRLSEFVAYPLWIADYSRTSRALEAIKMPQRTAWTLWQFTDGATMAAGFEGGFDANIFKGSEADFYKNLGVQRFVP</sequence>
<protein>
    <recommendedName>
        <fullName evidence="7">Lysozyme</fullName>
    </recommendedName>
</protein>
<dbReference type="RefSeq" id="WP_166097443.1">
    <property type="nucleotide sequence ID" value="NZ_JAADJT010000001.1"/>
</dbReference>
<accession>A0ABX0FEH2</accession>
<evidence type="ECO:0000256" key="1">
    <source>
        <dbReference type="ARBA" id="ARBA00010646"/>
    </source>
</evidence>
<keyword evidence="4" id="KW-0732">Signal</keyword>